<proteinExistence type="predicted"/>
<accession>A0A0F9PAH6</accession>
<sequence>MGTLAIATLVVAAAGTAAEISQQQKAAEAQEALIRERQVQNQLASTQRSARRAKKFEAVVSAQRAIAGAHGISLASPTFASIKLQSFEQFEKDNKNAALNASFENNALNTEIGGINAKATAGEWGAGISFVGGAFQQVDLGEFGEKAPDVKTRGNQFDVNNKNDKIKHPTSFGVTI</sequence>
<comment type="caution">
    <text evidence="1">The sequence shown here is derived from an EMBL/GenBank/DDBJ whole genome shotgun (WGS) entry which is preliminary data.</text>
</comment>
<organism evidence="1">
    <name type="scientific">marine sediment metagenome</name>
    <dbReference type="NCBI Taxonomy" id="412755"/>
    <lineage>
        <taxon>unclassified sequences</taxon>
        <taxon>metagenomes</taxon>
        <taxon>ecological metagenomes</taxon>
    </lineage>
</organism>
<gene>
    <name evidence="1" type="ORF">LCGC14_0924390</name>
</gene>
<evidence type="ECO:0000313" key="1">
    <source>
        <dbReference type="EMBL" id="KKN21522.1"/>
    </source>
</evidence>
<reference evidence="1" key="1">
    <citation type="journal article" date="2015" name="Nature">
        <title>Complex archaea that bridge the gap between prokaryotes and eukaryotes.</title>
        <authorList>
            <person name="Spang A."/>
            <person name="Saw J.H."/>
            <person name="Jorgensen S.L."/>
            <person name="Zaremba-Niedzwiedzka K."/>
            <person name="Martijn J."/>
            <person name="Lind A.E."/>
            <person name="van Eijk R."/>
            <person name="Schleper C."/>
            <person name="Guy L."/>
            <person name="Ettema T.J."/>
        </authorList>
    </citation>
    <scope>NUCLEOTIDE SEQUENCE</scope>
</reference>
<dbReference type="EMBL" id="LAZR01003140">
    <property type="protein sequence ID" value="KKN21522.1"/>
    <property type="molecule type" value="Genomic_DNA"/>
</dbReference>
<protein>
    <submittedName>
        <fullName evidence="1">Uncharacterized protein</fullName>
    </submittedName>
</protein>
<dbReference type="AlphaFoldDB" id="A0A0F9PAH6"/>
<name>A0A0F9PAH6_9ZZZZ</name>